<feature type="transmembrane region" description="Helical" evidence="1">
    <location>
        <begin position="287"/>
        <end position="305"/>
    </location>
</feature>
<evidence type="ECO:0000313" key="2">
    <source>
        <dbReference type="EMBL" id="EFF69470.1"/>
    </source>
</evidence>
<keyword evidence="1" id="KW-0812">Transmembrane</keyword>
<protein>
    <recommendedName>
        <fullName evidence="4">Efflux ABC transporter, permease protein</fullName>
    </recommendedName>
</protein>
<proteinExistence type="predicted"/>
<dbReference type="GeneID" id="98918746"/>
<reference evidence="2 3" key="1">
    <citation type="submission" date="2010-02" db="EMBL/GenBank/DDBJ databases">
        <authorList>
            <person name="Weinstock G."/>
            <person name="Sodergren E."/>
            <person name="Clifton S."/>
            <person name="Fulton L."/>
            <person name="Fulton B."/>
            <person name="Courtney L."/>
            <person name="Fronick C."/>
            <person name="Harrison M."/>
            <person name="Strong C."/>
            <person name="Farmer C."/>
            <person name="Delahaunty K."/>
            <person name="Markovic C."/>
            <person name="Hall O."/>
            <person name="Minx P."/>
            <person name="Tomlinson C."/>
            <person name="Mitreva M."/>
            <person name="Nelson J."/>
            <person name="Hou S."/>
            <person name="Wollam A."/>
            <person name="Pepin K.H."/>
            <person name="Johnson M."/>
            <person name="Bhonagiri V."/>
            <person name="Zhang X."/>
            <person name="Suruliraj S."/>
            <person name="Warren W."/>
            <person name="Chinwalla A."/>
            <person name="Mardis E.R."/>
            <person name="Wilson R.K."/>
        </authorList>
    </citation>
    <scope>NUCLEOTIDE SEQUENCE [LARGE SCALE GENOMIC DNA]</scope>
    <source>
        <strain evidence="2 3">DSM 2876</strain>
    </source>
</reference>
<dbReference type="HOGENOM" id="CLU_658383_0_0_9"/>
<keyword evidence="3" id="KW-1185">Reference proteome</keyword>
<organism evidence="2 3">
    <name type="scientific">Eshraghiella crossota DSM 2876</name>
    <dbReference type="NCBI Taxonomy" id="511680"/>
    <lineage>
        <taxon>Bacteria</taxon>
        <taxon>Bacillati</taxon>
        <taxon>Bacillota</taxon>
        <taxon>Clostridia</taxon>
        <taxon>Lachnospirales</taxon>
        <taxon>Lachnospiraceae</taxon>
        <taxon>Eshraghiella</taxon>
    </lineage>
</organism>
<dbReference type="RefSeq" id="WP_005601164.1">
    <property type="nucleotide sequence ID" value="NZ_GG663519.1"/>
</dbReference>
<accession>D4RX30</accession>
<feature type="transmembrane region" description="Helical" evidence="1">
    <location>
        <begin position="20"/>
        <end position="41"/>
    </location>
</feature>
<dbReference type="STRING" id="45851.BHV86_07655"/>
<evidence type="ECO:0000256" key="1">
    <source>
        <dbReference type="SAM" id="Phobius"/>
    </source>
</evidence>
<dbReference type="EMBL" id="ABWN01000018">
    <property type="protein sequence ID" value="EFF69470.1"/>
    <property type="molecule type" value="Genomic_DNA"/>
</dbReference>
<sequence>MKFKSKLKVALDMCINDKWKFRAALITTVAFLCIVMQIIYMTSTSGIYKSRVNMALSKDIEGLLYVEFKSDDVNGKEIIESIPEIENYGNVYFAGMNSTPALKKLREVQEGHQAFYSKEEYEEYDGIETVVMSKGMWDVMNLKLTEGKKPSEYDTLGNDTLIYLSEVYRGKISCGDTFEQQNIKGETVRRYVVAGFLNKKSAIIDSMIYSTGNSEKKGSYSLKYGIVEVVPTVNSDGMYVYCEPKDCETVSDKIETAAALNDDIVRVIKISSVINYMDRESKKSTKGLFEVAVVFVLFMVVSLSFNQTCSCIRQSGTYGIWMANGLDKKDVNTIIFLKNLYSAVISVILASVLMMVLWHKFYCTNMINHMIINEVFTKKVLAPVVLISLAVSVISSAAPVIIFNKKQTVDYLRGGIL</sequence>
<evidence type="ECO:0008006" key="4">
    <source>
        <dbReference type="Google" id="ProtNLM"/>
    </source>
</evidence>
<gene>
    <name evidence="2" type="ORF">BUTYVIB_00381</name>
</gene>
<feature type="transmembrane region" description="Helical" evidence="1">
    <location>
        <begin position="340"/>
        <end position="359"/>
    </location>
</feature>
<dbReference type="AlphaFoldDB" id="D4RX30"/>
<evidence type="ECO:0000313" key="3">
    <source>
        <dbReference type="Proteomes" id="UP000006238"/>
    </source>
</evidence>
<name>D4RX30_9FIRM</name>
<feature type="transmembrane region" description="Helical" evidence="1">
    <location>
        <begin position="380"/>
        <end position="403"/>
    </location>
</feature>
<keyword evidence="1" id="KW-0472">Membrane</keyword>
<dbReference type="Proteomes" id="UP000006238">
    <property type="component" value="Unassembled WGS sequence"/>
</dbReference>
<comment type="caution">
    <text evidence="2">The sequence shown here is derived from an EMBL/GenBank/DDBJ whole genome shotgun (WGS) entry which is preliminary data.</text>
</comment>
<keyword evidence="1" id="KW-1133">Transmembrane helix</keyword>